<dbReference type="Proteomes" id="UP000008810">
    <property type="component" value="Chromosome 3"/>
</dbReference>
<dbReference type="EnsemblPlants" id="KQJ97597">
    <property type="protein sequence ID" value="KQJ97597"/>
    <property type="gene ID" value="BRADI_3g32120v3"/>
</dbReference>
<reference evidence="2" key="2">
    <citation type="submission" date="2017-06" db="EMBL/GenBank/DDBJ databases">
        <title>WGS assembly of Brachypodium distachyon.</title>
        <authorList>
            <consortium name="The International Brachypodium Initiative"/>
            <person name="Lucas S."/>
            <person name="Harmon-Smith M."/>
            <person name="Lail K."/>
            <person name="Tice H."/>
            <person name="Grimwood J."/>
            <person name="Bruce D."/>
            <person name="Barry K."/>
            <person name="Shu S."/>
            <person name="Lindquist E."/>
            <person name="Wang M."/>
            <person name="Pitluck S."/>
            <person name="Vogel J.P."/>
            <person name="Garvin D.F."/>
            <person name="Mockler T.C."/>
            <person name="Schmutz J."/>
            <person name="Rokhsar D."/>
            <person name="Bevan M.W."/>
        </authorList>
    </citation>
    <scope>NUCLEOTIDE SEQUENCE</scope>
    <source>
        <strain evidence="2">Bd21</strain>
    </source>
</reference>
<keyword evidence="1" id="KW-0732">Signal</keyword>
<dbReference type="STRING" id="15368.I1I5Q5"/>
<accession>I1I5Q5</accession>
<dbReference type="Gramene" id="KQJ97597">
    <property type="protein sequence ID" value="KQJ97597"/>
    <property type="gene ID" value="BRADI_3g32120v3"/>
</dbReference>
<organism evidence="2">
    <name type="scientific">Brachypodium distachyon</name>
    <name type="common">Purple false brome</name>
    <name type="synonym">Trachynia distachya</name>
    <dbReference type="NCBI Taxonomy" id="15368"/>
    <lineage>
        <taxon>Eukaryota</taxon>
        <taxon>Viridiplantae</taxon>
        <taxon>Streptophyta</taxon>
        <taxon>Embryophyta</taxon>
        <taxon>Tracheophyta</taxon>
        <taxon>Spermatophyta</taxon>
        <taxon>Magnoliopsida</taxon>
        <taxon>Liliopsida</taxon>
        <taxon>Poales</taxon>
        <taxon>Poaceae</taxon>
        <taxon>BOP clade</taxon>
        <taxon>Pooideae</taxon>
        <taxon>Stipodae</taxon>
        <taxon>Brachypodieae</taxon>
        <taxon>Brachypodium</taxon>
    </lineage>
</organism>
<reference evidence="2 3" key="1">
    <citation type="journal article" date="2010" name="Nature">
        <title>Genome sequencing and analysis of the model grass Brachypodium distachyon.</title>
        <authorList>
            <consortium name="International Brachypodium Initiative"/>
        </authorList>
    </citation>
    <scope>NUCLEOTIDE SEQUENCE [LARGE SCALE GENOMIC DNA]</scope>
    <source>
        <strain evidence="2 3">Bd21</strain>
    </source>
</reference>
<feature type="chain" id="PRO_5014095053" evidence="1">
    <location>
        <begin position="20"/>
        <end position="76"/>
    </location>
</feature>
<dbReference type="HOGENOM" id="CLU_2657861_0_0_1"/>
<evidence type="ECO:0000313" key="4">
    <source>
        <dbReference type="Proteomes" id="UP000008810"/>
    </source>
</evidence>
<gene>
    <name evidence="2" type="ORF">BRADI_3g32120v3</name>
</gene>
<evidence type="ECO:0000313" key="2">
    <source>
        <dbReference type="EMBL" id="KQJ97597.1"/>
    </source>
</evidence>
<reference evidence="3" key="3">
    <citation type="submission" date="2018-08" db="UniProtKB">
        <authorList>
            <consortium name="EnsemblPlants"/>
        </authorList>
    </citation>
    <scope>IDENTIFICATION</scope>
    <source>
        <strain evidence="3">cv. Bd21</strain>
    </source>
</reference>
<keyword evidence="4" id="KW-1185">Reference proteome</keyword>
<evidence type="ECO:0000256" key="1">
    <source>
        <dbReference type="SAM" id="SignalP"/>
    </source>
</evidence>
<protein>
    <submittedName>
        <fullName evidence="2 3">Uncharacterized protein</fullName>
    </submittedName>
</protein>
<dbReference type="EMBL" id="CM000882">
    <property type="protein sequence ID" value="KQJ97597.1"/>
    <property type="molecule type" value="Genomic_DNA"/>
</dbReference>
<feature type="signal peptide" evidence="1">
    <location>
        <begin position="1"/>
        <end position="19"/>
    </location>
</feature>
<sequence>MAIMSLILVGLGMLEKCEELEREESLRLEEEAAFQIDGHDELTAEQREIWVRLGRRHCLSKSIDEEENCREPPYCS</sequence>
<dbReference type="InParanoid" id="I1I5Q5"/>
<name>I1I5Q5_BRADI</name>
<proteinExistence type="predicted"/>
<evidence type="ECO:0000313" key="3">
    <source>
        <dbReference type="EnsemblPlants" id="KQJ97597"/>
    </source>
</evidence>
<dbReference type="AlphaFoldDB" id="I1I5Q5"/>